<feature type="domain" description="PAS" evidence="7">
    <location>
        <begin position="634"/>
        <end position="681"/>
    </location>
</feature>
<evidence type="ECO:0000256" key="5">
    <source>
        <dbReference type="ARBA" id="ARBA00022777"/>
    </source>
</evidence>
<dbReference type="Pfam" id="PF02518">
    <property type="entry name" value="HATPase_c"/>
    <property type="match status" value="1"/>
</dbReference>
<dbReference type="SMART" id="SM00086">
    <property type="entry name" value="PAC"/>
    <property type="match status" value="5"/>
</dbReference>
<feature type="domain" description="PAS" evidence="7">
    <location>
        <begin position="9"/>
        <end position="84"/>
    </location>
</feature>
<dbReference type="EMBL" id="LVWG01000013">
    <property type="protein sequence ID" value="KZK75083.1"/>
    <property type="molecule type" value="Genomic_DNA"/>
</dbReference>
<evidence type="ECO:0000259" key="7">
    <source>
        <dbReference type="PROSITE" id="PS50112"/>
    </source>
</evidence>
<gene>
    <name evidence="9" type="ORF">A3K90_04520</name>
</gene>
<keyword evidence="3" id="KW-0597">Phosphoprotein</keyword>
<dbReference type="Pfam" id="PF13188">
    <property type="entry name" value="PAS_8"/>
    <property type="match status" value="1"/>
</dbReference>
<evidence type="ECO:0000259" key="8">
    <source>
        <dbReference type="PROSITE" id="PS50113"/>
    </source>
</evidence>
<comment type="caution">
    <text evidence="9">The sequence shown here is derived from an EMBL/GenBank/DDBJ whole genome shotgun (WGS) entry which is preliminary data.</text>
</comment>
<dbReference type="PANTHER" id="PTHR43304">
    <property type="entry name" value="PHYTOCHROME-LIKE PROTEIN CPH1"/>
    <property type="match status" value="1"/>
</dbReference>
<evidence type="ECO:0000256" key="4">
    <source>
        <dbReference type="ARBA" id="ARBA00022679"/>
    </source>
</evidence>
<reference evidence="9 10" key="1">
    <citation type="submission" date="2016-03" db="EMBL/GenBank/DDBJ databases">
        <title>Speciation and ecological success in dimly lit waters: horizontal gene transfer in a green sulfur bacteria bloom unveiled by metagenomic assembly.</title>
        <authorList>
            <person name="Llorens-Mares T."/>
            <person name="Liu Z."/>
            <person name="Allen L.Z."/>
            <person name="Rusch D.B."/>
            <person name="Craig M.T."/>
            <person name="Dupont C.L."/>
            <person name="Bryant D.A."/>
            <person name="Casamayor E.O."/>
        </authorList>
    </citation>
    <scope>NUCLEOTIDE SEQUENCE [LARGE SCALE GENOMIC DNA]</scope>
    <source>
        <strain evidence="9">CIII</strain>
    </source>
</reference>
<dbReference type="NCBIfam" id="TIGR00229">
    <property type="entry name" value="sensory_box"/>
    <property type="match status" value="4"/>
</dbReference>
<accession>A0A165MCL1</accession>
<evidence type="ECO:0000256" key="1">
    <source>
        <dbReference type="ARBA" id="ARBA00000085"/>
    </source>
</evidence>
<dbReference type="InterPro" id="IPR035965">
    <property type="entry name" value="PAS-like_dom_sf"/>
</dbReference>
<dbReference type="InterPro" id="IPR004358">
    <property type="entry name" value="Sig_transdc_His_kin-like_C"/>
</dbReference>
<proteinExistence type="predicted"/>
<name>A0A165MCL1_PELLU</name>
<dbReference type="InterPro" id="IPR013655">
    <property type="entry name" value="PAS_fold_3"/>
</dbReference>
<dbReference type="CDD" id="cd00082">
    <property type="entry name" value="HisKA"/>
    <property type="match status" value="1"/>
</dbReference>
<dbReference type="InterPro" id="IPR036097">
    <property type="entry name" value="HisK_dim/P_sf"/>
</dbReference>
<dbReference type="InterPro" id="IPR000014">
    <property type="entry name" value="PAS"/>
</dbReference>
<dbReference type="SUPFAM" id="SSF47384">
    <property type="entry name" value="Homodimeric domain of signal transducing histidine kinase"/>
    <property type="match status" value="1"/>
</dbReference>
<dbReference type="RefSeq" id="WP_303680816.1">
    <property type="nucleotide sequence ID" value="NZ_LVWG01000013.1"/>
</dbReference>
<sequence>MTKNTSIPDAPAIETILELVPYEAAVIDPDGRILHSNALFQRWLGLSGHLFAGRSIFEILSSSPLASTNAEELLLLSRNVLETGLPSGNVRPLPSPDGVVRALVLTFPGDGDGSRAPDHSHPNISAALNAADAGSWQWNLKTGAIQWSEGLWRLFEMQNTGEPPSLAIWEERLDPTNRAGTMQAFAACSSSGVDMHIEYRLLLDEGRTRWVMSRGRPYHDSRGAIEGYIGISIDITAQKKLEEELLDNKERFSFALGAACSGIWEWNVETDELLWSEEVWRLYGLSPGSEALTHQLCMSTVHEADRPYVSHMIRDAVTGGREASVEFRVTYPGDGSLHWLQSQGSPKRDASGKAVKYIGLITDITERKIAEIELIENRSRLEQALAAAKAGIWEWDLLTGRNTWSDEVWALYGLEPHSREPSFAVWAETLHPEDRDAACLSVQSASAEGREISFEYRVPRADGSMLWLLSRGQPRRDASGAIVKYLGTVIDVTEQKSLEEQLLKNKARMAFALEATKAGVWEWDLKHDQVFWSDRIWQLYGLESGSKPNNHKLCESNVLPEDREQTFGIVMQAANREIEIDIEFRVCHPEDGTIHWLACRGKPQLDAQGALDRYVGTIMDITDRKRLDDELRENERKFRGIFDNAPIAISIKEIDTGKIIDVNDAWLNLLGYTLVEVLGRTGPDIGIHACSEDYQAIEMASLKRERICNRQVLLHEKNGDLVDVLYSTEFIEFEGMAVMLVMMVDVTLEKMQQQNISRLEQSIADRNIQLQKEVERLHRFLSMISHEYRKPLAIMRTNLDLVKMKNKMGNFQNRQEFAKIDRSIARLVEVLEVSIQESRMADRHKSVTGRHELPLAGIIKSQVEAFSGIWKERSVLFENCLEDVRVYGEESGVKFAIFNLLDNARKYSPDESPISITCRKAGPGHIMIDVGNELREPLEDVDMDLFFEKYHRGGNSSNTAGAGLGLWLVKNIVTQHEGHIALSKQASGIVVTITLPVIPSVTPSVIPSVTPSVTPSVIPSVTPSVTPSVIPSVIPSVTPSVIESPDEDKQANP</sequence>
<feature type="domain" description="PAC" evidence="8">
    <location>
        <begin position="323"/>
        <end position="376"/>
    </location>
</feature>
<dbReference type="Gene3D" id="3.30.450.20">
    <property type="entry name" value="PAS domain"/>
    <property type="match status" value="5"/>
</dbReference>
<keyword evidence="5" id="KW-0418">Kinase</keyword>
<dbReference type="Pfam" id="PF13426">
    <property type="entry name" value="PAS_9"/>
    <property type="match status" value="1"/>
</dbReference>
<organism evidence="9 10">
    <name type="scientific">Pelodictyon luteolum</name>
    <dbReference type="NCBI Taxonomy" id="1100"/>
    <lineage>
        <taxon>Bacteria</taxon>
        <taxon>Pseudomonadati</taxon>
        <taxon>Chlorobiota</taxon>
        <taxon>Chlorobiia</taxon>
        <taxon>Chlorobiales</taxon>
        <taxon>Chlorobiaceae</taxon>
        <taxon>Chlorobium/Pelodictyon group</taxon>
        <taxon>Pelodictyon</taxon>
    </lineage>
</organism>
<comment type="catalytic activity">
    <reaction evidence="1">
        <text>ATP + protein L-histidine = ADP + protein N-phospho-L-histidine.</text>
        <dbReference type="EC" id="2.7.13.3"/>
    </reaction>
</comment>
<dbReference type="InterPro" id="IPR000700">
    <property type="entry name" value="PAS-assoc_C"/>
</dbReference>
<dbReference type="Pfam" id="PF08447">
    <property type="entry name" value="PAS_3"/>
    <property type="match status" value="4"/>
</dbReference>
<keyword evidence="4" id="KW-0808">Transferase</keyword>
<dbReference type="InterPro" id="IPR052162">
    <property type="entry name" value="Sensor_kinase/Photoreceptor"/>
</dbReference>
<dbReference type="Gene3D" id="1.10.287.130">
    <property type="match status" value="1"/>
</dbReference>
<dbReference type="CDD" id="cd00130">
    <property type="entry name" value="PAS"/>
    <property type="match status" value="6"/>
</dbReference>
<evidence type="ECO:0000313" key="9">
    <source>
        <dbReference type="EMBL" id="KZK75083.1"/>
    </source>
</evidence>
<dbReference type="InterPro" id="IPR003661">
    <property type="entry name" value="HisK_dim/P_dom"/>
</dbReference>
<evidence type="ECO:0000313" key="10">
    <source>
        <dbReference type="Proteomes" id="UP000076481"/>
    </source>
</evidence>
<dbReference type="PRINTS" id="PR00344">
    <property type="entry name" value="BCTRLSENSOR"/>
</dbReference>
<dbReference type="GO" id="GO:0000155">
    <property type="term" value="F:phosphorelay sensor kinase activity"/>
    <property type="evidence" value="ECO:0007669"/>
    <property type="project" value="InterPro"/>
</dbReference>
<dbReference type="PROSITE" id="PS50112">
    <property type="entry name" value="PAS"/>
    <property type="match status" value="2"/>
</dbReference>
<dbReference type="PROSITE" id="PS50109">
    <property type="entry name" value="HIS_KIN"/>
    <property type="match status" value="1"/>
</dbReference>
<dbReference type="InterPro" id="IPR005467">
    <property type="entry name" value="His_kinase_dom"/>
</dbReference>
<dbReference type="EC" id="2.7.13.3" evidence="2"/>
<dbReference type="InterPro" id="IPR001610">
    <property type="entry name" value="PAC"/>
</dbReference>
<dbReference type="SMART" id="SM00091">
    <property type="entry name" value="PAS"/>
    <property type="match status" value="5"/>
</dbReference>
<dbReference type="Gene3D" id="2.10.70.100">
    <property type="match status" value="4"/>
</dbReference>
<dbReference type="InterPro" id="IPR036890">
    <property type="entry name" value="HATPase_C_sf"/>
</dbReference>
<dbReference type="Proteomes" id="UP000076481">
    <property type="component" value="Unassembled WGS sequence"/>
</dbReference>
<dbReference type="SUPFAM" id="SSF55785">
    <property type="entry name" value="PYP-like sensor domain (PAS domain)"/>
    <property type="match status" value="6"/>
</dbReference>
<evidence type="ECO:0000256" key="3">
    <source>
        <dbReference type="ARBA" id="ARBA00022553"/>
    </source>
</evidence>
<feature type="domain" description="PAC" evidence="8">
    <location>
        <begin position="195"/>
        <end position="247"/>
    </location>
</feature>
<dbReference type="AlphaFoldDB" id="A0A165MCL1"/>
<feature type="domain" description="PAC" evidence="8">
    <location>
        <begin position="580"/>
        <end position="633"/>
    </location>
</feature>
<feature type="domain" description="PAC" evidence="8">
    <location>
        <begin position="452"/>
        <end position="504"/>
    </location>
</feature>
<dbReference type="SMART" id="SM00387">
    <property type="entry name" value="HATPase_c"/>
    <property type="match status" value="1"/>
</dbReference>
<dbReference type="SUPFAM" id="SSF55874">
    <property type="entry name" value="ATPase domain of HSP90 chaperone/DNA topoisomerase II/histidine kinase"/>
    <property type="match status" value="1"/>
</dbReference>
<dbReference type="SMART" id="SM00388">
    <property type="entry name" value="HisKA"/>
    <property type="match status" value="1"/>
</dbReference>
<evidence type="ECO:0000259" key="6">
    <source>
        <dbReference type="PROSITE" id="PS50109"/>
    </source>
</evidence>
<dbReference type="Gene3D" id="3.30.565.10">
    <property type="entry name" value="Histidine kinase-like ATPase, C-terminal domain"/>
    <property type="match status" value="1"/>
</dbReference>
<dbReference type="InterPro" id="IPR003594">
    <property type="entry name" value="HATPase_dom"/>
</dbReference>
<dbReference type="PANTHER" id="PTHR43304:SF1">
    <property type="entry name" value="PAC DOMAIN-CONTAINING PROTEIN"/>
    <property type="match status" value="1"/>
</dbReference>
<protein>
    <recommendedName>
        <fullName evidence="2">histidine kinase</fullName>
        <ecNumber evidence="2">2.7.13.3</ecNumber>
    </recommendedName>
</protein>
<evidence type="ECO:0000256" key="2">
    <source>
        <dbReference type="ARBA" id="ARBA00012438"/>
    </source>
</evidence>
<dbReference type="PROSITE" id="PS50113">
    <property type="entry name" value="PAC"/>
    <property type="match status" value="4"/>
</dbReference>
<feature type="domain" description="Histidine kinase" evidence="6">
    <location>
        <begin position="783"/>
        <end position="999"/>
    </location>
</feature>